<dbReference type="SUPFAM" id="SSF53300">
    <property type="entry name" value="vWA-like"/>
    <property type="match status" value="1"/>
</dbReference>
<dbReference type="OrthoDB" id="9809307at2"/>
<dbReference type="Pfam" id="PF13203">
    <property type="entry name" value="DUF2201_N"/>
    <property type="match status" value="1"/>
</dbReference>
<dbReference type="InterPro" id="IPR036465">
    <property type="entry name" value="vWFA_dom_sf"/>
</dbReference>
<keyword evidence="4" id="KW-1185">Reference proteome</keyword>
<reference evidence="3 4" key="1">
    <citation type="submission" date="2015-11" db="EMBL/GenBank/DDBJ databases">
        <title>Draft genome sequences of new species of the genus Lactobacillus isolated from orchardgrass silage.</title>
        <authorList>
            <person name="Tohno M."/>
            <person name="Tanizawa Y."/>
            <person name="Arita M."/>
        </authorList>
    </citation>
    <scope>NUCLEOTIDE SEQUENCE [LARGE SCALE GENOMIC DNA]</scope>
    <source>
        <strain evidence="3 4">IWT30</strain>
    </source>
</reference>
<feature type="domain" description="Putative metallopeptidase" evidence="2">
    <location>
        <begin position="68"/>
        <end position="265"/>
    </location>
</feature>
<dbReference type="InterPro" id="IPR018698">
    <property type="entry name" value="VWA-like_dom"/>
</dbReference>
<accession>A0A1Z5ID58</accession>
<protein>
    <recommendedName>
        <fullName evidence="5">VWA-like domain-containing protein</fullName>
    </recommendedName>
</protein>
<proteinExistence type="predicted"/>
<gene>
    <name evidence="3" type="ORF">IWT30_01644</name>
</gene>
<dbReference type="PANTHER" id="PTHR38730">
    <property type="entry name" value="SLL7028 PROTEIN"/>
    <property type="match status" value="1"/>
</dbReference>
<dbReference type="EMBL" id="BCMF01000007">
    <property type="protein sequence ID" value="GAW99674.1"/>
    <property type="molecule type" value="Genomic_DNA"/>
</dbReference>
<sequence length="416" mass="47166">MFQTQLSRLANQHDQTQLLRQTQALFQRVTSQLLNSQRFYGELLLRLDKQVDLQLPVAIALTSAKRLSLIINPKRLRESVQSDEDLLSLVQHVVSHLAWQHPIRYANRGNDPLVQLATDMAVNEQLTPLYPGAITRAHVNFKLGLHLPSQLGSAEYLTALKQALHDDQTGTRAQQVKHMLAQSPESHLGWQHLNQEMAGQLTQLVASSWQETPTKLRGLLPNRLQHQLNRQPAKLEIDWRKLVMVGLNGPQKRQEPAYNRFNRRQPYRLDLPGIRRASTRRIFIFVDQSGSMTDTEVQNCLAQLVQLLKRYRDKLTVIPFDATVHDDHLQLISHGHQLAFQRVAGGGTAYQPIFDWLVKQGANDTNALSLILTDGHGEETVTTHGFTRLIWGLTTTASDLSVKQPVGAVTVIRERK</sequence>
<evidence type="ECO:0000313" key="4">
    <source>
        <dbReference type="Proteomes" id="UP000198374"/>
    </source>
</evidence>
<evidence type="ECO:0000259" key="1">
    <source>
        <dbReference type="Pfam" id="PF09967"/>
    </source>
</evidence>
<evidence type="ECO:0000313" key="3">
    <source>
        <dbReference type="EMBL" id="GAW99674.1"/>
    </source>
</evidence>
<evidence type="ECO:0000259" key="2">
    <source>
        <dbReference type="Pfam" id="PF13203"/>
    </source>
</evidence>
<dbReference type="Pfam" id="PF09967">
    <property type="entry name" value="DUF2201"/>
    <property type="match status" value="1"/>
</dbReference>
<organism evidence="3 4">
    <name type="scientific">Secundilactobacillus mixtipabuli</name>
    <dbReference type="NCBI Taxonomy" id="1435342"/>
    <lineage>
        <taxon>Bacteria</taxon>
        <taxon>Bacillati</taxon>
        <taxon>Bacillota</taxon>
        <taxon>Bacilli</taxon>
        <taxon>Lactobacillales</taxon>
        <taxon>Lactobacillaceae</taxon>
        <taxon>Secundilactobacillus</taxon>
    </lineage>
</organism>
<evidence type="ECO:0008006" key="5">
    <source>
        <dbReference type="Google" id="ProtNLM"/>
    </source>
</evidence>
<dbReference type="Proteomes" id="UP000198374">
    <property type="component" value="Unassembled WGS sequence"/>
</dbReference>
<dbReference type="AlphaFoldDB" id="A0A1Z5ID58"/>
<feature type="domain" description="VWA-like" evidence="1">
    <location>
        <begin position="283"/>
        <end position="411"/>
    </location>
</feature>
<name>A0A1Z5ID58_9LACO</name>
<dbReference type="PANTHER" id="PTHR38730:SF1">
    <property type="entry name" value="SLL7028 PROTEIN"/>
    <property type="match status" value="1"/>
</dbReference>
<dbReference type="InterPro" id="IPR025154">
    <property type="entry name" value="Put_metallopeptidase_dom"/>
</dbReference>
<dbReference type="RefSeq" id="WP_089109472.1">
    <property type="nucleotide sequence ID" value="NZ_BCMF01000007.1"/>
</dbReference>
<comment type="caution">
    <text evidence="3">The sequence shown here is derived from an EMBL/GenBank/DDBJ whole genome shotgun (WGS) entry which is preliminary data.</text>
</comment>